<dbReference type="InterPro" id="IPR003855">
    <property type="entry name" value="K+_transporter"/>
</dbReference>
<proteinExistence type="predicted"/>
<feature type="transmembrane region" description="Helical" evidence="9">
    <location>
        <begin position="211"/>
        <end position="232"/>
    </location>
</feature>
<dbReference type="InterPro" id="IPR053951">
    <property type="entry name" value="K_trans_N"/>
</dbReference>
<feature type="transmembrane region" description="Helical" evidence="9">
    <location>
        <begin position="60"/>
        <end position="81"/>
    </location>
</feature>
<evidence type="ECO:0000259" key="10">
    <source>
        <dbReference type="Pfam" id="PF02705"/>
    </source>
</evidence>
<name>A0A0D2P614_HYPSF</name>
<reference evidence="13" key="1">
    <citation type="submission" date="2014-04" db="EMBL/GenBank/DDBJ databases">
        <title>Evolutionary Origins and Diversification of the Mycorrhizal Mutualists.</title>
        <authorList>
            <consortium name="DOE Joint Genome Institute"/>
            <consortium name="Mycorrhizal Genomics Consortium"/>
            <person name="Kohler A."/>
            <person name="Kuo A."/>
            <person name="Nagy L.G."/>
            <person name="Floudas D."/>
            <person name="Copeland A."/>
            <person name="Barry K.W."/>
            <person name="Cichocki N."/>
            <person name="Veneault-Fourrey C."/>
            <person name="LaButti K."/>
            <person name="Lindquist E.A."/>
            <person name="Lipzen A."/>
            <person name="Lundell T."/>
            <person name="Morin E."/>
            <person name="Murat C."/>
            <person name="Riley R."/>
            <person name="Ohm R."/>
            <person name="Sun H."/>
            <person name="Tunlid A."/>
            <person name="Henrissat B."/>
            <person name="Grigoriev I.V."/>
            <person name="Hibbett D.S."/>
            <person name="Martin F."/>
        </authorList>
    </citation>
    <scope>NUCLEOTIDE SEQUENCE [LARGE SCALE GENOMIC DNA]</scope>
    <source>
        <strain evidence="13">FD-334 SS-4</strain>
    </source>
</reference>
<feature type="domain" description="K+ potassium transporter C-terminal" evidence="11">
    <location>
        <begin position="550"/>
        <end position="726"/>
    </location>
</feature>
<dbReference type="Pfam" id="PF02705">
    <property type="entry name" value="K_trans"/>
    <property type="match status" value="1"/>
</dbReference>
<dbReference type="OMA" id="VIEMQPV"/>
<dbReference type="OrthoDB" id="504708at2759"/>
<dbReference type="PANTHER" id="PTHR30540:SF83">
    <property type="entry name" value="K+ POTASSIUM TRANSPORTER"/>
    <property type="match status" value="1"/>
</dbReference>
<evidence type="ECO:0000313" key="13">
    <source>
        <dbReference type="Proteomes" id="UP000054270"/>
    </source>
</evidence>
<feature type="transmembrane region" description="Helical" evidence="9">
    <location>
        <begin position="12"/>
        <end position="33"/>
    </location>
</feature>
<evidence type="ECO:0000256" key="8">
    <source>
        <dbReference type="ARBA" id="ARBA00023136"/>
    </source>
</evidence>
<feature type="transmembrane region" description="Helical" evidence="9">
    <location>
        <begin position="278"/>
        <end position="296"/>
    </location>
</feature>
<feature type="transmembrane region" description="Helical" evidence="9">
    <location>
        <begin position="180"/>
        <end position="199"/>
    </location>
</feature>
<feature type="transmembrane region" description="Helical" evidence="9">
    <location>
        <begin position="377"/>
        <end position="397"/>
    </location>
</feature>
<keyword evidence="13" id="KW-1185">Reference proteome</keyword>
<feature type="transmembrane region" description="Helical" evidence="9">
    <location>
        <begin position="403"/>
        <end position="424"/>
    </location>
</feature>
<evidence type="ECO:0000259" key="11">
    <source>
        <dbReference type="Pfam" id="PF22776"/>
    </source>
</evidence>
<feature type="transmembrane region" description="Helical" evidence="9">
    <location>
        <begin position="252"/>
        <end position="271"/>
    </location>
</feature>
<evidence type="ECO:0000256" key="4">
    <source>
        <dbReference type="ARBA" id="ARBA00022692"/>
    </source>
</evidence>
<keyword evidence="6 9" id="KW-1133">Transmembrane helix</keyword>
<evidence type="ECO:0000256" key="1">
    <source>
        <dbReference type="ARBA" id="ARBA00004141"/>
    </source>
</evidence>
<feature type="transmembrane region" description="Helical" evidence="9">
    <location>
        <begin position="464"/>
        <end position="483"/>
    </location>
</feature>
<protein>
    <recommendedName>
        <fullName evidence="14">Potassium transporter</fullName>
    </recommendedName>
</protein>
<dbReference type="EMBL" id="KN817539">
    <property type="protein sequence ID" value="KJA24111.1"/>
    <property type="molecule type" value="Genomic_DNA"/>
</dbReference>
<dbReference type="GO" id="GO:0016020">
    <property type="term" value="C:membrane"/>
    <property type="evidence" value="ECO:0007669"/>
    <property type="project" value="UniProtKB-SubCell"/>
</dbReference>
<feature type="transmembrane region" description="Helical" evidence="9">
    <location>
        <begin position="431"/>
        <end position="452"/>
    </location>
</feature>
<accession>A0A0D2P614</accession>
<organism evidence="12 13">
    <name type="scientific">Hypholoma sublateritium (strain FD-334 SS-4)</name>
    <dbReference type="NCBI Taxonomy" id="945553"/>
    <lineage>
        <taxon>Eukaryota</taxon>
        <taxon>Fungi</taxon>
        <taxon>Dikarya</taxon>
        <taxon>Basidiomycota</taxon>
        <taxon>Agaricomycotina</taxon>
        <taxon>Agaricomycetes</taxon>
        <taxon>Agaricomycetidae</taxon>
        <taxon>Agaricales</taxon>
        <taxon>Agaricineae</taxon>
        <taxon>Strophariaceae</taxon>
        <taxon>Hypholoma</taxon>
    </lineage>
</organism>
<gene>
    <name evidence="12" type="ORF">HYPSUDRAFT_39257</name>
</gene>
<evidence type="ECO:0000256" key="6">
    <source>
        <dbReference type="ARBA" id="ARBA00022989"/>
    </source>
</evidence>
<keyword evidence="5" id="KW-0630">Potassium</keyword>
<evidence type="ECO:0000256" key="2">
    <source>
        <dbReference type="ARBA" id="ARBA00022448"/>
    </source>
</evidence>
<dbReference type="Pfam" id="PF22776">
    <property type="entry name" value="K_trans_C"/>
    <property type="match status" value="1"/>
</dbReference>
<dbReference type="InterPro" id="IPR053952">
    <property type="entry name" value="K_trans_C"/>
</dbReference>
<dbReference type="GO" id="GO:0015079">
    <property type="term" value="F:potassium ion transmembrane transporter activity"/>
    <property type="evidence" value="ECO:0007669"/>
    <property type="project" value="InterPro"/>
</dbReference>
<keyword evidence="8 9" id="KW-0472">Membrane</keyword>
<feature type="transmembrane region" description="Helical" evidence="9">
    <location>
        <begin position="139"/>
        <end position="160"/>
    </location>
</feature>
<keyword evidence="4 9" id="KW-0812">Transmembrane</keyword>
<dbReference type="PANTHER" id="PTHR30540">
    <property type="entry name" value="OSMOTIC STRESS POTASSIUM TRANSPORTER"/>
    <property type="match status" value="1"/>
</dbReference>
<feature type="transmembrane region" description="Helical" evidence="9">
    <location>
        <begin position="325"/>
        <end position="356"/>
    </location>
</feature>
<evidence type="ECO:0000256" key="7">
    <source>
        <dbReference type="ARBA" id="ARBA00023065"/>
    </source>
</evidence>
<feature type="domain" description="K+ potassium transporter integral membrane" evidence="10">
    <location>
        <begin position="25"/>
        <end position="503"/>
    </location>
</feature>
<dbReference type="Proteomes" id="UP000054270">
    <property type="component" value="Unassembled WGS sequence"/>
</dbReference>
<evidence type="ECO:0000256" key="9">
    <source>
        <dbReference type="SAM" id="Phobius"/>
    </source>
</evidence>
<evidence type="ECO:0000256" key="5">
    <source>
        <dbReference type="ARBA" id="ARBA00022958"/>
    </source>
</evidence>
<dbReference type="AlphaFoldDB" id="A0A0D2P614"/>
<comment type="subcellular location">
    <subcellularLocation>
        <location evidence="1">Membrane</location>
        <topology evidence="1">Multi-pass membrane protein</topology>
    </subcellularLocation>
</comment>
<keyword evidence="3" id="KW-0633">Potassium transport</keyword>
<sequence>MASEYGLNAERAAVQLSGWPLLSLSFQALGIIYSDIGTSPLYTLNGIWPTNGPVPSEEDVVGGISAIIWSITLLPLIKYAFIAMWFGTKEGEGGSFALYQGLYPKQEVSVDADRTLTGESFTRDSASKRTVKERARWPLLFWCLFGTALTMADGVFTPAVSVTSAVGGIAVAKENVANDIIPISIAFLLALFFVQQFGTQRLAFTFAPISFIWFLILIGTGIYNITFFPGIFRAFDPSRAILLFVRTKDYGLLSGVLLALTGCEALFANLGQFNAKSIRLSFCTVVYPAIVLAYLGQGARLIHGGADILQNVFYTSIPGPRSGPLYWIVFVFGILATLIASQALITATFSLIQQLINSKAFPPLSMHYTSETIQGQVYIPAANWILMAVTILVVGVFKNLANLSNAYGFAVATVMFSTTWLIAVQIRYIKGLPVIVAFAYFIPFGFFDGLFWGAALKKVPEGAWVPLMIGCILLSVMSLWVWSKALEDEFDGKNRMNLRHFLRQKQGGGDDGSSNDHADATFYMLRDGDGHTEAMDEKAGRDIVEITRIPSCAIFHKITAGQGVPHTFTGFIRQWPSIPRVVIFLSLHIVPKARVPVEDRYVVTKVRTVEGFYGVTYYIGFRDDFDVKINDLVDKICLMEAQINPADSPPIIREIRTVTRTAVHIAPHYHVVSRKVNAGSLSPIVNYLRAFLLESIYLRLATMFPETANWLTSADEIIRVGINAVI</sequence>
<keyword evidence="2" id="KW-0813">Transport</keyword>
<evidence type="ECO:0000256" key="3">
    <source>
        <dbReference type="ARBA" id="ARBA00022538"/>
    </source>
</evidence>
<evidence type="ECO:0008006" key="14">
    <source>
        <dbReference type="Google" id="ProtNLM"/>
    </source>
</evidence>
<dbReference type="STRING" id="945553.A0A0D2P614"/>
<keyword evidence="7" id="KW-0406">Ion transport</keyword>
<evidence type="ECO:0000313" key="12">
    <source>
        <dbReference type="EMBL" id="KJA24111.1"/>
    </source>
</evidence>